<feature type="compositionally biased region" description="Polar residues" evidence="6">
    <location>
        <begin position="167"/>
        <end position="214"/>
    </location>
</feature>
<feature type="transmembrane region" description="Helical" evidence="7">
    <location>
        <begin position="30"/>
        <end position="53"/>
    </location>
</feature>
<feature type="transmembrane region" description="Helical" evidence="7">
    <location>
        <begin position="613"/>
        <end position="634"/>
    </location>
</feature>
<reference evidence="9 10" key="1">
    <citation type="journal article" date="2023" name="Sci. Data">
        <title>Genome assembly of the Korean intertidal mud-creeper Batillaria attramentaria.</title>
        <authorList>
            <person name="Patra A.K."/>
            <person name="Ho P.T."/>
            <person name="Jun S."/>
            <person name="Lee S.J."/>
            <person name="Kim Y."/>
            <person name="Won Y.J."/>
        </authorList>
    </citation>
    <scope>NUCLEOTIDE SEQUENCE [LARGE SCALE GENOMIC DNA]</scope>
    <source>
        <strain evidence="9">Wonlab-2016</strain>
    </source>
</reference>
<feature type="transmembrane region" description="Helical" evidence="7">
    <location>
        <begin position="548"/>
        <end position="566"/>
    </location>
</feature>
<feature type="transmembrane region" description="Helical" evidence="7">
    <location>
        <begin position="59"/>
        <end position="77"/>
    </location>
</feature>
<dbReference type="PANTHER" id="PTHR16172:SF41">
    <property type="entry name" value="MAJOR FACILITATOR SUPERFAMILY DOMAIN-CONTAINING PROTEIN 6-LIKE"/>
    <property type="match status" value="1"/>
</dbReference>
<name>A0ABD0L0S9_9CAEN</name>
<gene>
    <name evidence="9" type="ORF">BaRGS_00015966</name>
</gene>
<evidence type="ECO:0000256" key="7">
    <source>
        <dbReference type="SAM" id="Phobius"/>
    </source>
</evidence>
<evidence type="ECO:0000256" key="6">
    <source>
        <dbReference type="SAM" id="MobiDB-lite"/>
    </source>
</evidence>
<dbReference type="AlphaFoldDB" id="A0ABD0L0S9"/>
<dbReference type="InterPro" id="IPR036259">
    <property type="entry name" value="MFS_trans_sf"/>
</dbReference>
<feature type="region of interest" description="Disordered" evidence="6">
    <location>
        <begin position="129"/>
        <end position="253"/>
    </location>
</feature>
<feature type="transmembrane region" description="Helical" evidence="7">
    <location>
        <begin position="572"/>
        <end position="592"/>
    </location>
</feature>
<feature type="transmembrane region" description="Helical" evidence="7">
    <location>
        <begin position="405"/>
        <end position="424"/>
    </location>
</feature>
<keyword evidence="10" id="KW-1185">Reference proteome</keyword>
<keyword evidence="4 7" id="KW-1133">Transmembrane helix</keyword>
<evidence type="ECO:0000313" key="10">
    <source>
        <dbReference type="Proteomes" id="UP001519460"/>
    </source>
</evidence>
<dbReference type="Pfam" id="PF12832">
    <property type="entry name" value="MFS_1_like"/>
    <property type="match status" value="1"/>
</dbReference>
<evidence type="ECO:0000256" key="1">
    <source>
        <dbReference type="ARBA" id="ARBA00004141"/>
    </source>
</evidence>
<feature type="transmembrane region" description="Helical" evidence="7">
    <location>
        <begin position="640"/>
        <end position="661"/>
    </location>
</feature>
<dbReference type="SUPFAM" id="SSF103473">
    <property type="entry name" value="MFS general substrate transporter"/>
    <property type="match status" value="2"/>
</dbReference>
<keyword evidence="3 7" id="KW-0812">Transmembrane</keyword>
<feature type="compositionally biased region" description="Polar residues" evidence="6">
    <location>
        <begin position="129"/>
        <end position="141"/>
    </location>
</feature>
<feature type="domain" description="Major facilitator superfamily associated" evidence="8">
    <location>
        <begin position="29"/>
        <end position="640"/>
    </location>
</feature>
<accession>A0ABD0L0S9</accession>
<organism evidence="9 10">
    <name type="scientific">Batillaria attramentaria</name>
    <dbReference type="NCBI Taxonomy" id="370345"/>
    <lineage>
        <taxon>Eukaryota</taxon>
        <taxon>Metazoa</taxon>
        <taxon>Spiralia</taxon>
        <taxon>Lophotrochozoa</taxon>
        <taxon>Mollusca</taxon>
        <taxon>Gastropoda</taxon>
        <taxon>Caenogastropoda</taxon>
        <taxon>Sorbeoconcha</taxon>
        <taxon>Cerithioidea</taxon>
        <taxon>Batillariidae</taxon>
        <taxon>Batillaria</taxon>
    </lineage>
</organism>
<feature type="compositionally biased region" description="Polar residues" evidence="6">
    <location>
        <begin position="222"/>
        <end position="234"/>
    </location>
</feature>
<evidence type="ECO:0000259" key="8">
    <source>
        <dbReference type="Pfam" id="PF12832"/>
    </source>
</evidence>
<evidence type="ECO:0000256" key="5">
    <source>
        <dbReference type="ARBA" id="ARBA00023136"/>
    </source>
</evidence>
<evidence type="ECO:0000256" key="4">
    <source>
        <dbReference type="ARBA" id="ARBA00022989"/>
    </source>
</evidence>
<feature type="transmembrane region" description="Helical" evidence="7">
    <location>
        <begin position="89"/>
        <end position="110"/>
    </location>
</feature>
<evidence type="ECO:0000256" key="3">
    <source>
        <dbReference type="ARBA" id="ARBA00022692"/>
    </source>
</evidence>
<keyword evidence="5 7" id="KW-0472">Membrane</keyword>
<evidence type="ECO:0000313" key="9">
    <source>
        <dbReference type="EMBL" id="KAK7492828.1"/>
    </source>
</evidence>
<dbReference type="Gene3D" id="1.20.1250.20">
    <property type="entry name" value="MFS general substrate transporter like domains"/>
    <property type="match status" value="3"/>
</dbReference>
<dbReference type="PANTHER" id="PTHR16172">
    <property type="entry name" value="MAJOR FACILITATOR SUPERFAMILY DOMAIN-CONTAINING PROTEIN 6-LIKE"/>
    <property type="match status" value="1"/>
</dbReference>
<feature type="transmembrane region" description="Helical" evidence="7">
    <location>
        <begin position="518"/>
        <end position="536"/>
    </location>
</feature>
<dbReference type="EMBL" id="JACVVK020000099">
    <property type="protein sequence ID" value="KAK7492828.1"/>
    <property type="molecule type" value="Genomic_DNA"/>
</dbReference>
<protein>
    <recommendedName>
        <fullName evidence="8">Major facilitator superfamily associated domain-containing protein</fullName>
    </recommendedName>
</protein>
<comment type="subcellular location">
    <subcellularLocation>
        <location evidence="1">Membrane</location>
        <topology evidence="1">Multi-pass membrane protein</topology>
    </subcellularLocation>
</comment>
<dbReference type="InterPro" id="IPR024989">
    <property type="entry name" value="MFS_assoc_dom"/>
</dbReference>
<proteinExistence type="inferred from homology"/>
<dbReference type="InterPro" id="IPR051717">
    <property type="entry name" value="MFS_MFSD6"/>
</dbReference>
<feature type="transmembrane region" description="Helical" evidence="7">
    <location>
        <begin position="359"/>
        <end position="376"/>
    </location>
</feature>
<sequence length="695" mass="76020">MNGKGSSRLRSFTMDQPVNLSKASTVCNTFYVFLSAAKAALLPFLTLFFRLIGLNAFDTGIIMAAKTLTGFVWAPLWARCAAAYNKRRLVLIFSLLMMSVMYLSFIGVYYKVGDPVMCSASPPGDLDGNSTGAALGNSSGVAQAGGITEGPSPGAGEAGNAAPTKPDGSTNANGGASPSSGTAQDTDRPSQTSDTTGSQTHESGTKLTEQTTETPAVAGSVPGNTSSGAANTSNHEQEPQAVEQSSSEDQAEQIDPEAAQLLLQQVKKVIEPYGMSLDNLTAMSAHQLYNLFHKYVPNMNLTEENIQQIKDIYASTKAQAGKSRLTSQGRHARNLNFVLLNKLKETVGSMAATLEEQKLLLFLVILLIVIFGEFFSSPVEKIADDAWFDFLERIDDMEKYGRQRYWGSFAFAIIPIVVGIAVDFTPCQLVLNLHHFLIHFYVFGVFMVITIGVALYFPMPPPVKQKYHSKVGKGLRLICCDCRGFLFVVTLLIAGMLYASFNNFLFWHLLDMGSQEVTMGLCVSIGAFAETPMLVFSGKLVRKLGNGWVVALALLVLALRLLYYGFVWTPWAVLPVEVTNAFTHTALWYAILSYDEFNQGSAMDRSIRSILSSFYFGLGFSVGSLLSGLVFHVYGANILFWGASVVSITWCLVYSAFQLCLPKKEKVKYIKLLRKEDDDTSEGDDDWLEMALKEQ</sequence>
<comment type="similarity">
    <text evidence="2">Belongs to the major facilitator superfamily. MFSD6 family.</text>
</comment>
<feature type="transmembrane region" description="Helical" evidence="7">
    <location>
        <begin position="478"/>
        <end position="498"/>
    </location>
</feature>
<dbReference type="Proteomes" id="UP001519460">
    <property type="component" value="Unassembled WGS sequence"/>
</dbReference>
<feature type="transmembrane region" description="Helical" evidence="7">
    <location>
        <begin position="436"/>
        <end position="457"/>
    </location>
</feature>
<evidence type="ECO:0000256" key="2">
    <source>
        <dbReference type="ARBA" id="ARBA00005241"/>
    </source>
</evidence>
<comment type="caution">
    <text evidence="9">The sequence shown here is derived from an EMBL/GenBank/DDBJ whole genome shotgun (WGS) entry which is preliminary data.</text>
</comment>
<dbReference type="GO" id="GO:0016020">
    <property type="term" value="C:membrane"/>
    <property type="evidence" value="ECO:0007669"/>
    <property type="project" value="UniProtKB-SubCell"/>
</dbReference>